<comment type="caution">
    <text evidence="2">The sequence shown here is derived from an EMBL/GenBank/DDBJ whole genome shotgun (WGS) entry which is preliminary data.</text>
</comment>
<feature type="region of interest" description="Disordered" evidence="1">
    <location>
        <begin position="78"/>
        <end position="105"/>
    </location>
</feature>
<reference evidence="2 3" key="1">
    <citation type="submission" date="2014-02" db="EMBL/GenBank/DDBJ databases">
        <title>The genome sequence of the entomopathogenic fungus Metarhizium robertsii ARSEF 2575.</title>
        <authorList>
            <person name="Giuliano Garisto Donzelli B."/>
            <person name="Roe B.A."/>
            <person name="Macmil S.L."/>
            <person name="Krasnoff S.B."/>
            <person name="Gibson D.M."/>
        </authorList>
    </citation>
    <scope>NUCLEOTIDE SEQUENCE [LARGE SCALE GENOMIC DNA]</scope>
    <source>
        <strain evidence="2 3">ARSEF 2575</strain>
    </source>
</reference>
<evidence type="ECO:0000313" key="3">
    <source>
        <dbReference type="Proteomes" id="UP000030151"/>
    </source>
</evidence>
<organism evidence="2 3">
    <name type="scientific">Metarhizium robertsii</name>
    <dbReference type="NCBI Taxonomy" id="568076"/>
    <lineage>
        <taxon>Eukaryota</taxon>
        <taxon>Fungi</taxon>
        <taxon>Dikarya</taxon>
        <taxon>Ascomycota</taxon>
        <taxon>Pezizomycotina</taxon>
        <taxon>Sordariomycetes</taxon>
        <taxon>Hypocreomycetidae</taxon>
        <taxon>Hypocreales</taxon>
        <taxon>Clavicipitaceae</taxon>
        <taxon>Metarhizium</taxon>
    </lineage>
</organism>
<feature type="compositionally biased region" description="Pro residues" evidence="1">
    <location>
        <begin position="88"/>
        <end position="101"/>
    </location>
</feature>
<evidence type="ECO:0000256" key="1">
    <source>
        <dbReference type="SAM" id="MobiDB-lite"/>
    </source>
</evidence>
<dbReference type="EMBL" id="JELW01000001">
    <property type="protein sequence ID" value="EXV05482.1"/>
    <property type="molecule type" value="Genomic_DNA"/>
</dbReference>
<accession>A0A0A1V5I4</accession>
<sequence length="314" mass="34829">MWAVLKFLHGAVARHGHRSRSMSFDANGARPWIGRINYYSMFALAAKSCHALPNIIGLSPSTCLKRLVLLSFPRPSPPTLPSQSCTQPLPPPSQQPGPRNPPKTSDVLTNLIPHAAIAPLDASFTAIVSPIPQQSPIPFLRAPLAPILWKQATSALSSCRVHCPVCNPWCQGEPADRLGAAITYPVAQSIYFCGGLQANCLVLGAWAMVRGLFWRLSVQPTTEEEQIAMFDWWERTYNYRSLTLKNEKLKPFYGLLLRLFFEASTQVATETAGLVRHLEAGLVMTYFANKLVKSTDLDDKRCPIGICHYFKIIN</sequence>
<protein>
    <submittedName>
        <fullName evidence="2">Uncharacterized protein</fullName>
    </submittedName>
</protein>
<dbReference type="Proteomes" id="UP000030151">
    <property type="component" value="Unassembled WGS sequence"/>
</dbReference>
<dbReference type="HOGENOM" id="CLU_885910_0_0_1"/>
<evidence type="ECO:0000313" key="2">
    <source>
        <dbReference type="EMBL" id="EXV05482.1"/>
    </source>
</evidence>
<name>A0A0A1V5I4_9HYPO</name>
<dbReference type="AlphaFoldDB" id="A0A0A1V5I4"/>
<gene>
    <name evidence="2" type="ORF">X797_000197</name>
</gene>
<proteinExistence type="predicted"/>